<accession>A0AA89BWG3</accession>
<name>A0AA89BWG3_PINIB</name>
<keyword evidence="2" id="KW-1185">Reference proteome</keyword>
<sequence>MPTFAYVIGVLSSLTCVLIYTDGFHQKWWRIGCPCARSMNRQFIREFIMQTYRGLFLSPNSLGRLPVIKPEGAGTHTGTYVGNILPSAVAQEQSCCGTQYAFEVFNFTVSQQKQLKVVHFDKAFQFVPTGRCPTNKTCGEGKCIQMYRHHWLLVWDERLPLHPPVTFVPVEVPSHCDCVNIGA</sequence>
<reference evidence="1" key="1">
    <citation type="submission" date="2019-08" db="EMBL/GenBank/DDBJ databases">
        <title>The improved chromosome-level genome for the pearl oyster Pinctada fucata martensii using PacBio sequencing and Hi-C.</title>
        <authorList>
            <person name="Zheng Z."/>
        </authorList>
    </citation>
    <scope>NUCLEOTIDE SEQUENCE</scope>
    <source>
        <strain evidence="1">ZZ-2019</strain>
        <tissue evidence="1">Adductor muscle</tissue>
    </source>
</reference>
<dbReference type="AlphaFoldDB" id="A0AA89BWG3"/>
<dbReference type="EMBL" id="VSWD01000007">
    <property type="protein sequence ID" value="KAK3098818.1"/>
    <property type="molecule type" value="Genomic_DNA"/>
</dbReference>
<dbReference type="Proteomes" id="UP001186944">
    <property type="component" value="Unassembled WGS sequence"/>
</dbReference>
<proteinExistence type="predicted"/>
<evidence type="ECO:0000313" key="2">
    <source>
        <dbReference type="Proteomes" id="UP001186944"/>
    </source>
</evidence>
<organism evidence="1 2">
    <name type="scientific">Pinctada imbricata</name>
    <name type="common">Atlantic pearl-oyster</name>
    <name type="synonym">Pinctada martensii</name>
    <dbReference type="NCBI Taxonomy" id="66713"/>
    <lineage>
        <taxon>Eukaryota</taxon>
        <taxon>Metazoa</taxon>
        <taxon>Spiralia</taxon>
        <taxon>Lophotrochozoa</taxon>
        <taxon>Mollusca</taxon>
        <taxon>Bivalvia</taxon>
        <taxon>Autobranchia</taxon>
        <taxon>Pteriomorphia</taxon>
        <taxon>Pterioida</taxon>
        <taxon>Pterioidea</taxon>
        <taxon>Pteriidae</taxon>
        <taxon>Pinctada</taxon>
    </lineage>
</organism>
<comment type="caution">
    <text evidence="1">The sequence shown here is derived from an EMBL/GenBank/DDBJ whole genome shotgun (WGS) entry which is preliminary data.</text>
</comment>
<gene>
    <name evidence="1" type="ORF">FSP39_023364</name>
</gene>
<protein>
    <recommendedName>
        <fullName evidence="3">Spaetzle domain-containing protein</fullName>
    </recommendedName>
</protein>
<evidence type="ECO:0008006" key="3">
    <source>
        <dbReference type="Google" id="ProtNLM"/>
    </source>
</evidence>
<evidence type="ECO:0000313" key="1">
    <source>
        <dbReference type="EMBL" id="KAK3098818.1"/>
    </source>
</evidence>